<dbReference type="Gene3D" id="1.25.40.20">
    <property type="entry name" value="Ankyrin repeat-containing domain"/>
    <property type="match status" value="2"/>
</dbReference>
<keyword evidence="1" id="KW-0677">Repeat</keyword>
<gene>
    <name evidence="5" type="ORF">H2200_010252</name>
</gene>
<dbReference type="InterPro" id="IPR002110">
    <property type="entry name" value="Ankyrin_rpt"/>
</dbReference>
<comment type="caution">
    <text evidence="5">The sequence shown here is derived from an EMBL/GenBank/DDBJ whole genome shotgun (WGS) entry which is preliminary data.</text>
</comment>
<dbReference type="PANTHER" id="PTHR24198">
    <property type="entry name" value="ANKYRIN REPEAT AND PROTEIN KINASE DOMAIN-CONTAINING PROTEIN"/>
    <property type="match status" value="1"/>
</dbReference>
<proteinExistence type="predicted"/>
<accession>A0AA38X2I9</accession>
<reference evidence="5" key="1">
    <citation type="submission" date="2022-10" db="EMBL/GenBank/DDBJ databases">
        <title>Culturing micro-colonial fungi from biological soil crusts in the Mojave desert and describing Neophaeococcomyces mojavensis, and introducing the new genera and species Taxawa tesnikishii.</title>
        <authorList>
            <person name="Kurbessoian T."/>
            <person name="Stajich J.E."/>
        </authorList>
    </citation>
    <scope>NUCLEOTIDE SEQUENCE</scope>
    <source>
        <strain evidence="5">TK_41</strain>
    </source>
</reference>
<dbReference type="InterPro" id="IPR036770">
    <property type="entry name" value="Ankyrin_rpt-contain_sf"/>
</dbReference>
<dbReference type="SUPFAM" id="SSF48403">
    <property type="entry name" value="Ankyrin repeat"/>
    <property type="match status" value="1"/>
</dbReference>
<evidence type="ECO:0000313" key="6">
    <source>
        <dbReference type="Proteomes" id="UP001172673"/>
    </source>
</evidence>
<keyword evidence="6" id="KW-1185">Reference proteome</keyword>
<keyword evidence="2 3" id="KW-0040">ANK repeat</keyword>
<protein>
    <recommendedName>
        <fullName evidence="7">Ankyrin repeat protein</fullName>
    </recommendedName>
</protein>
<evidence type="ECO:0000256" key="1">
    <source>
        <dbReference type="ARBA" id="ARBA00022737"/>
    </source>
</evidence>
<evidence type="ECO:0000313" key="5">
    <source>
        <dbReference type="EMBL" id="KAJ9605595.1"/>
    </source>
</evidence>
<dbReference type="AlphaFoldDB" id="A0AA38X2I9"/>
<evidence type="ECO:0008006" key="7">
    <source>
        <dbReference type="Google" id="ProtNLM"/>
    </source>
</evidence>
<dbReference type="PROSITE" id="PS50297">
    <property type="entry name" value="ANK_REP_REGION"/>
    <property type="match status" value="1"/>
</dbReference>
<feature type="compositionally biased region" description="Basic and acidic residues" evidence="4">
    <location>
        <begin position="550"/>
        <end position="559"/>
    </location>
</feature>
<evidence type="ECO:0000256" key="3">
    <source>
        <dbReference type="PROSITE-ProRule" id="PRU00023"/>
    </source>
</evidence>
<dbReference type="Proteomes" id="UP001172673">
    <property type="component" value="Unassembled WGS sequence"/>
</dbReference>
<feature type="compositionally biased region" description="Polar residues" evidence="4">
    <location>
        <begin position="574"/>
        <end position="585"/>
    </location>
</feature>
<sequence>MEFPSAKDLDIDIDNLDIPEGMALSVQPPTREHMRDPMWFDAIGRDPIDQRKIFAMSSHDEIRDGLASVLAGWPRYGPAIYEKAANQGRIDIIRILLELGAESDPKTMKQREGEDDEDVPLLDIEHAYFAAMAKGRLDIVRLLVEEGGVPVNYEDEEDGLIAVAYAANSGNAELVRWLLERGATITLSRQKGIGDLSAAIKGGKPEIVEMLLANEQTVAAGRVIEITDLPMAAFSGSADVVHFVLRSDCFGILEPDEGFAGQGQIQLQSSQIEQIQESLGLAAVKGALGSVHLLLKQLTPTRGDGGFEPFRLSDSLQSSVYNSIEDGLENGDIPEIFEVLWDTCLHQEPENEDSIEKRVSLPPEERLRRSLITACANGRPRTVKLLVEKYGTDVNHISHKYFTSPLSRAVASGANPLPGRLEVASYLLNRPNIDIDLRVGEFCNGTTALEMALGEAWADRRRQPEQAEMVRLLLRHGGPVDEVDEGLRDLRNRGGPDNVKVHVQKVNQRLKSIMRLGSEEKQNCKEIVLEYTPHELQELLDGIKFGKSDAELHANDPRGRPLMPGPGVELPQSERAQPTLLQADTVSAEAE</sequence>
<feature type="repeat" description="ANK" evidence="3">
    <location>
        <begin position="158"/>
        <end position="190"/>
    </location>
</feature>
<name>A0AA38X2I9_9EURO</name>
<dbReference type="PROSITE" id="PS50088">
    <property type="entry name" value="ANK_REPEAT"/>
    <property type="match status" value="1"/>
</dbReference>
<organism evidence="5 6">
    <name type="scientific">Cladophialophora chaetospira</name>
    <dbReference type="NCBI Taxonomy" id="386627"/>
    <lineage>
        <taxon>Eukaryota</taxon>
        <taxon>Fungi</taxon>
        <taxon>Dikarya</taxon>
        <taxon>Ascomycota</taxon>
        <taxon>Pezizomycotina</taxon>
        <taxon>Eurotiomycetes</taxon>
        <taxon>Chaetothyriomycetidae</taxon>
        <taxon>Chaetothyriales</taxon>
        <taxon>Herpotrichiellaceae</taxon>
        <taxon>Cladophialophora</taxon>
    </lineage>
</organism>
<feature type="region of interest" description="Disordered" evidence="4">
    <location>
        <begin position="550"/>
        <end position="591"/>
    </location>
</feature>
<evidence type="ECO:0000256" key="4">
    <source>
        <dbReference type="SAM" id="MobiDB-lite"/>
    </source>
</evidence>
<dbReference type="PANTHER" id="PTHR24198:SF165">
    <property type="entry name" value="ANKYRIN REPEAT-CONTAINING PROTEIN-RELATED"/>
    <property type="match status" value="1"/>
</dbReference>
<dbReference type="Pfam" id="PF12796">
    <property type="entry name" value="Ank_2"/>
    <property type="match status" value="1"/>
</dbReference>
<dbReference type="SMART" id="SM00248">
    <property type="entry name" value="ANK"/>
    <property type="match status" value="7"/>
</dbReference>
<evidence type="ECO:0000256" key="2">
    <source>
        <dbReference type="ARBA" id="ARBA00023043"/>
    </source>
</evidence>
<dbReference type="EMBL" id="JAPDRK010000016">
    <property type="protein sequence ID" value="KAJ9605595.1"/>
    <property type="molecule type" value="Genomic_DNA"/>
</dbReference>